<keyword evidence="4" id="KW-0238">DNA-binding</keyword>
<dbReference type="Pfam" id="PF08281">
    <property type="entry name" value="Sigma70_r4_2"/>
    <property type="match status" value="1"/>
</dbReference>
<dbReference type="InterPro" id="IPR039425">
    <property type="entry name" value="RNA_pol_sigma-70-like"/>
</dbReference>
<evidence type="ECO:0000256" key="2">
    <source>
        <dbReference type="ARBA" id="ARBA00023015"/>
    </source>
</evidence>
<dbReference type="InterPro" id="IPR013325">
    <property type="entry name" value="RNA_pol_sigma_r2"/>
</dbReference>
<dbReference type="GO" id="GO:0003677">
    <property type="term" value="F:DNA binding"/>
    <property type="evidence" value="ECO:0007669"/>
    <property type="project" value="UniProtKB-KW"/>
</dbReference>
<dbReference type="GO" id="GO:0006352">
    <property type="term" value="P:DNA-templated transcription initiation"/>
    <property type="evidence" value="ECO:0007669"/>
    <property type="project" value="InterPro"/>
</dbReference>
<gene>
    <name evidence="8" type="ORF">SAMN02745158_02157</name>
</gene>
<reference evidence="8 9" key="1">
    <citation type="submission" date="2016-11" db="EMBL/GenBank/DDBJ databases">
        <authorList>
            <person name="Jaros S."/>
            <person name="Januszkiewicz K."/>
            <person name="Wedrychowicz H."/>
        </authorList>
    </citation>
    <scope>NUCLEOTIDE SEQUENCE [LARGE SCALE GENOMIC DNA]</scope>
    <source>
        <strain evidence="8 9">DSM 17459</strain>
    </source>
</reference>
<comment type="similarity">
    <text evidence="1">Belongs to the sigma-70 factor family. ECF subfamily.</text>
</comment>
<dbReference type="InterPro" id="IPR013324">
    <property type="entry name" value="RNA_pol_sigma_r3/r4-like"/>
</dbReference>
<sequence length="184" mass="21425">MDDGQMIEQIRQGRKEYLNTIAEKYYDDIYRFCCYQTGSPDQSYDLAQETFLRFIRYVDHYRHKNLKGYLLAIAMNVCRDYFHCEKKRRTVPWDSPLNPEGESVGGDAASEKVLEAERIEKVREALLCLPPMQREVIVLHCCSGLTYREIGAVTGAGISTVKSRMKQGTEKLKRMLRKEDFYGE</sequence>
<dbReference type="PANTHER" id="PTHR43133">
    <property type="entry name" value="RNA POLYMERASE ECF-TYPE SIGMA FACTO"/>
    <property type="match status" value="1"/>
</dbReference>
<keyword evidence="5" id="KW-0804">Transcription</keyword>
<feature type="domain" description="RNA polymerase sigma factor 70 region 4 type 2" evidence="7">
    <location>
        <begin position="120"/>
        <end position="172"/>
    </location>
</feature>
<feature type="domain" description="RNA polymerase sigma-70 region 2" evidence="6">
    <location>
        <begin position="22"/>
        <end position="86"/>
    </location>
</feature>
<proteinExistence type="inferred from homology"/>
<dbReference type="PANTHER" id="PTHR43133:SF8">
    <property type="entry name" value="RNA POLYMERASE SIGMA FACTOR HI_1459-RELATED"/>
    <property type="match status" value="1"/>
</dbReference>
<dbReference type="CDD" id="cd06171">
    <property type="entry name" value="Sigma70_r4"/>
    <property type="match status" value="1"/>
</dbReference>
<dbReference type="NCBIfam" id="TIGR02937">
    <property type="entry name" value="sigma70-ECF"/>
    <property type="match status" value="1"/>
</dbReference>
<keyword evidence="2" id="KW-0805">Transcription regulation</keyword>
<dbReference type="Pfam" id="PF04542">
    <property type="entry name" value="Sigma70_r2"/>
    <property type="match status" value="1"/>
</dbReference>
<keyword evidence="3" id="KW-0731">Sigma factor</keyword>
<dbReference type="RefSeq" id="WP_072851532.1">
    <property type="nucleotide sequence ID" value="NZ_FQVI01000010.1"/>
</dbReference>
<dbReference type="SUPFAM" id="SSF88946">
    <property type="entry name" value="Sigma2 domain of RNA polymerase sigma factors"/>
    <property type="match status" value="1"/>
</dbReference>
<dbReference type="OrthoDB" id="9789355at2"/>
<evidence type="ECO:0000259" key="6">
    <source>
        <dbReference type="Pfam" id="PF04542"/>
    </source>
</evidence>
<dbReference type="Gene3D" id="1.10.10.10">
    <property type="entry name" value="Winged helix-like DNA-binding domain superfamily/Winged helix DNA-binding domain"/>
    <property type="match status" value="1"/>
</dbReference>
<evidence type="ECO:0000259" key="7">
    <source>
        <dbReference type="Pfam" id="PF08281"/>
    </source>
</evidence>
<organism evidence="8 9">
    <name type="scientific">Lactonifactor longoviformis DSM 17459</name>
    <dbReference type="NCBI Taxonomy" id="1122155"/>
    <lineage>
        <taxon>Bacteria</taxon>
        <taxon>Bacillati</taxon>
        <taxon>Bacillota</taxon>
        <taxon>Clostridia</taxon>
        <taxon>Eubacteriales</taxon>
        <taxon>Clostridiaceae</taxon>
        <taxon>Lactonifactor</taxon>
    </lineage>
</organism>
<dbReference type="AlphaFoldDB" id="A0A1M4XZ58"/>
<evidence type="ECO:0000256" key="1">
    <source>
        <dbReference type="ARBA" id="ARBA00010641"/>
    </source>
</evidence>
<accession>A0A1M4XZ58</accession>
<dbReference type="GO" id="GO:0016987">
    <property type="term" value="F:sigma factor activity"/>
    <property type="evidence" value="ECO:0007669"/>
    <property type="project" value="UniProtKB-KW"/>
</dbReference>
<dbReference type="Gene3D" id="1.10.1740.10">
    <property type="match status" value="1"/>
</dbReference>
<evidence type="ECO:0000256" key="5">
    <source>
        <dbReference type="ARBA" id="ARBA00023163"/>
    </source>
</evidence>
<dbReference type="STRING" id="1122155.SAMN02745158_02157"/>
<dbReference type="SUPFAM" id="SSF88659">
    <property type="entry name" value="Sigma3 and sigma4 domains of RNA polymerase sigma factors"/>
    <property type="match status" value="1"/>
</dbReference>
<dbReference type="InterPro" id="IPR007627">
    <property type="entry name" value="RNA_pol_sigma70_r2"/>
</dbReference>
<evidence type="ECO:0000256" key="4">
    <source>
        <dbReference type="ARBA" id="ARBA00023125"/>
    </source>
</evidence>
<dbReference type="InterPro" id="IPR013249">
    <property type="entry name" value="RNA_pol_sigma70_r4_t2"/>
</dbReference>
<protein>
    <submittedName>
        <fullName evidence="8">RNA polymerase sigma-70 factor, ECF subfamily</fullName>
    </submittedName>
</protein>
<dbReference type="InterPro" id="IPR036388">
    <property type="entry name" value="WH-like_DNA-bd_sf"/>
</dbReference>
<keyword evidence="9" id="KW-1185">Reference proteome</keyword>
<dbReference type="Proteomes" id="UP000184245">
    <property type="component" value="Unassembled WGS sequence"/>
</dbReference>
<dbReference type="EMBL" id="FQVI01000010">
    <property type="protein sequence ID" value="SHE98719.1"/>
    <property type="molecule type" value="Genomic_DNA"/>
</dbReference>
<evidence type="ECO:0000313" key="8">
    <source>
        <dbReference type="EMBL" id="SHE98719.1"/>
    </source>
</evidence>
<evidence type="ECO:0000256" key="3">
    <source>
        <dbReference type="ARBA" id="ARBA00023082"/>
    </source>
</evidence>
<dbReference type="InterPro" id="IPR014284">
    <property type="entry name" value="RNA_pol_sigma-70_dom"/>
</dbReference>
<evidence type="ECO:0000313" key="9">
    <source>
        <dbReference type="Proteomes" id="UP000184245"/>
    </source>
</evidence>
<name>A0A1M4XZ58_9CLOT</name>